<dbReference type="PANTHER" id="PTHR30390">
    <property type="entry name" value="SEDOHEPTULOSE 7-PHOSPHATE ISOMERASE / DNAA INITIATOR-ASSOCIATING FACTOR FOR REPLICATION INITIATION"/>
    <property type="match status" value="1"/>
</dbReference>
<keyword evidence="7 10" id="KW-0862">Zinc</keyword>
<dbReference type="GO" id="GO:0008270">
    <property type="term" value="F:zinc ion binding"/>
    <property type="evidence" value="ECO:0007669"/>
    <property type="project" value="UniProtKB-UniRule"/>
</dbReference>
<dbReference type="InterPro" id="IPR050099">
    <property type="entry name" value="SIS_GmhA/DiaA_subfam"/>
</dbReference>
<comment type="subunit">
    <text evidence="10">Homotetramer.</text>
</comment>
<feature type="binding site" evidence="10">
    <location>
        <position position="71"/>
    </location>
    <ligand>
        <name>Zn(2+)</name>
        <dbReference type="ChEBI" id="CHEBI:29105"/>
    </ligand>
</feature>
<keyword evidence="9 10" id="KW-0119">Carbohydrate metabolism</keyword>
<evidence type="ECO:0000256" key="7">
    <source>
        <dbReference type="ARBA" id="ARBA00022833"/>
    </source>
</evidence>
<comment type="pathway">
    <text evidence="10">Carbohydrate biosynthesis; D-glycero-D-manno-heptose 7-phosphate biosynthesis; D-glycero-alpha-D-manno-heptose 7-phosphate and D-glycero-beta-D-manno-heptose 7-phosphate from sedoheptulose 7-phosphate: step 1/1.</text>
</comment>
<comment type="catalytic activity">
    <reaction evidence="1 10">
        <text>2 D-sedoheptulose 7-phosphate = D-glycero-alpha-D-manno-heptose 7-phosphate + D-glycero-beta-D-manno-heptose 7-phosphate</text>
        <dbReference type="Rhea" id="RHEA:27489"/>
        <dbReference type="ChEBI" id="CHEBI:57483"/>
        <dbReference type="ChEBI" id="CHEBI:60203"/>
        <dbReference type="ChEBI" id="CHEBI:60204"/>
        <dbReference type="EC" id="5.3.1.28"/>
    </reaction>
</comment>
<evidence type="ECO:0000256" key="1">
    <source>
        <dbReference type="ARBA" id="ARBA00000348"/>
    </source>
</evidence>
<dbReference type="PANTHER" id="PTHR30390:SF7">
    <property type="entry name" value="PHOSPHOHEPTOSE ISOMERASE"/>
    <property type="match status" value="1"/>
</dbReference>
<dbReference type="SUPFAM" id="SSF53697">
    <property type="entry name" value="SIS domain"/>
    <property type="match status" value="1"/>
</dbReference>
<evidence type="ECO:0000256" key="5">
    <source>
        <dbReference type="ARBA" id="ARBA00022490"/>
    </source>
</evidence>
<dbReference type="GO" id="GO:0005737">
    <property type="term" value="C:cytoplasm"/>
    <property type="evidence" value="ECO:0007669"/>
    <property type="project" value="UniProtKB-SubCell"/>
</dbReference>
<feature type="binding site" evidence="10">
    <location>
        <position position="178"/>
    </location>
    <ligand>
        <name>substrate</name>
    </ligand>
</feature>
<dbReference type="HOGENOM" id="CLU_080999_4_0_4"/>
<evidence type="ECO:0000256" key="9">
    <source>
        <dbReference type="ARBA" id="ARBA00023277"/>
    </source>
</evidence>
<dbReference type="UniPathway" id="UPA00041">
    <property type="reaction ID" value="UER00436"/>
</dbReference>
<dbReference type="CDD" id="cd05006">
    <property type="entry name" value="SIS_GmhA"/>
    <property type="match status" value="1"/>
</dbReference>
<feature type="binding site" evidence="10">
    <location>
        <position position="67"/>
    </location>
    <ligand>
        <name>Zn(2+)</name>
        <dbReference type="ChEBI" id="CHEBI:29105"/>
    </ligand>
</feature>
<dbReference type="InterPro" id="IPR001347">
    <property type="entry name" value="SIS_dom"/>
</dbReference>
<accession>H3KF34</accession>
<dbReference type="GO" id="GO:0005975">
    <property type="term" value="P:carbohydrate metabolic process"/>
    <property type="evidence" value="ECO:0007669"/>
    <property type="project" value="UniProtKB-UniRule"/>
</dbReference>
<dbReference type="GO" id="GO:0097367">
    <property type="term" value="F:carbohydrate derivative binding"/>
    <property type="evidence" value="ECO:0007669"/>
    <property type="project" value="InterPro"/>
</dbReference>
<dbReference type="InterPro" id="IPR004515">
    <property type="entry name" value="Phosphoheptose_Isoase"/>
</dbReference>
<feature type="binding site" evidence="10">
    <location>
        <position position="71"/>
    </location>
    <ligand>
        <name>substrate</name>
    </ligand>
</feature>
<dbReference type="PATRIC" id="fig|762967.3.peg.1061"/>
<dbReference type="AlphaFoldDB" id="H3KF34"/>
<comment type="cofactor">
    <cofactor evidence="10">
        <name>Zn(2+)</name>
        <dbReference type="ChEBI" id="CHEBI:29105"/>
    </cofactor>
    <text evidence="10">Binds 1 zinc ion per subunit.</text>
</comment>
<dbReference type="PROSITE" id="PS51464">
    <property type="entry name" value="SIS"/>
    <property type="match status" value="1"/>
</dbReference>
<evidence type="ECO:0000256" key="6">
    <source>
        <dbReference type="ARBA" id="ARBA00022723"/>
    </source>
</evidence>
<feature type="binding site" evidence="10">
    <location>
        <begin position="125"/>
        <end position="127"/>
    </location>
    <ligand>
        <name>substrate</name>
    </ligand>
</feature>
<name>H3KF34_9BURK</name>
<feature type="binding site" evidence="10">
    <location>
        <position position="186"/>
    </location>
    <ligand>
        <name>Zn(2+)</name>
        <dbReference type="ChEBI" id="CHEBI:29105"/>
    </ligand>
</feature>
<protein>
    <recommendedName>
        <fullName evidence="10">Phosphoheptose isomerase</fullName>
        <ecNumber evidence="10">5.3.1.28</ecNumber>
    </recommendedName>
    <alternativeName>
        <fullName evidence="10">Sedoheptulose 7-phosphate isomerase</fullName>
    </alternativeName>
</protein>
<comment type="subcellular location">
    <subcellularLocation>
        <location evidence="3 10">Cytoplasm</location>
    </subcellularLocation>
</comment>
<feature type="binding site" evidence="10">
    <location>
        <position position="178"/>
    </location>
    <ligand>
        <name>Zn(2+)</name>
        <dbReference type="ChEBI" id="CHEBI:29105"/>
    </ligand>
</feature>
<dbReference type="InterPro" id="IPR035461">
    <property type="entry name" value="GmhA/DiaA"/>
</dbReference>
<dbReference type="EC" id="5.3.1.28" evidence="10"/>
<feature type="binding site" evidence="10">
    <location>
        <begin position="99"/>
        <end position="100"/>
    </location>
    <ligand>
        <name>substrate</name>
    </ligand>
</feature>
<evidence type="ECO:0000313" key="12">
    <source>
        <dbReference type="EMBL" id="EHY31278.1"/>
    </source>
</evidence>
<feature type="binding site" evidence="10">
    <location>
        <position position="130"/>
    </location>
    <ligand>
        <name>substrate</name>
    </ligand>
</feature>
<dbReference type="Pfam" id="PF13580">
    <property type="entry name" value="SIS_2"/>
    <property type="match status" value="1"/>
</dbReference>
<dbReference type="STRING" id="762967.HMPREF9440_01351"/>
<evidence type="ECO:0000259" key="11">
    <source>
        <dbReference type="PROSITE" id="PS51464"/>
    </source>
</evidence>
<evidence type="ECO:0000256" key="8">
    <source>
        <dbReference type="ARBA" id="ARBA00023235"/>
    </source>
</evidence>
<keyword evidence="6 10" id="KW-0479">Metal-binding</keyword>
<dbReference type="GO" id="GO:2001061">
    <property type="term" value="P:D-glycero-D-manno-heptose 7-phosphate biosynthetic process"/>
    <property type="evidence" value="ECO:0007669"/>
    <property type="project" value="UniProtKB-UniPathway"/>
</dbReference>
<comment type="function">
    <text evidence="2 10">Catalyzes the isomerization of sedoheptulose 7-phosphate in D-glycero-D-manno-heptose 7-phosphate.</text>
</comment>
<comment type="miscellaneous">
    <text evidence="10">The reaction produces a racemic mixture of D-glycero-alpha-D-manno-heptose 7-phosphate and D-glycero-beta-D-manno-heptose 7-phosphate.</text>
</comment>
<dbReference type="Gene3D" id="3.40.50.10490">
    <property type="entry name" value="Glucose-6-phosphate isomerase like protein, domain 1"/>
    <property type="match status" value="1"/>
</dbReference>
<gene>
    <name evidence="10" type="primary">gmhA</name>
    <name evidence="12" type="ORF">HMPREF9440_01351</name>
</gene>
<proteinExistence type="inferred from homology"/>
<dbReference type="EMBL" id="AFBQ01000187">
    <property type="protein sequence ID" value="EHY31278.1"/>
    <property type="molecule type" value="Genomic_DNA"/>
</dbReference>
<evidence type="ECO:0000256" key="10">
    <source>
        <dbReference type="HAMAP-Rule" id="MF_00067"/>
    </source>
</evidence>
<keyword evidence="8 10" id="KW-0413">Isomerase</keyword>
<evidence type="ECO:0000256" key="4">
    <source>
        <dbReference type="ARBA" id="ARBA00009894"/>
    </source>
</evidence>
<sequence length="204" mass="21991">MKKVSMTTKEHILAALEDARIGLENLMRDDAALAAIGEAARLMAETIRGGGTVWSCGNGGSLCDAMHFAEEMTGRFRSDRKPYAACAIADASHLACVGNDYGYEHVFSRWIEAHGRKGDVLLAITTSGTSKNVLRAVEAARAKGVRVVGLTGRPGSAITDIADVSIVTPAGRWADRVQELHIKCIHIMIELIERELDPQNYAGE</sequence>
<evidence type="ECO:0000313" key="13">
    <source>
        <dbReference type="Proteomes" id="UP000004956"/>
    </source>
</evidence>
<feature type="binding site" evidence="10">
    <location>
        <begin position="58"/>
        <end position="60"/>
    </location>
    <ligand>
        <name>substrate</name>
    </ligand>
</feature>
<evidence type="ECO:0000256" key="3">
    <source>
        <dbReference type="ARBA" id="ARBA00004496"/>
    </source>
</evidence>
<comment type="caution">
    <text evidence="12">The sequence shown here is derived from an EMBL/GenBank/DDBJ whole genome shotgun (WGS) entry which is preliminary data.</text>
</comment>
<keyword evidence="13" id="KW-1185">Reference proteome</keyword>
<feature type="domain" description="SIS" evidence="11">
    <location>
        <begin position="43"/>
        <end position="202"/>
    </location>
</feature>
<reference evidence="12 13" key="1">
    <citation type="submission" date="2011-11" db="EMBL/GenBank/DDBJ databases">
        <authorList>
            <person name="Weinstock G."/>
            <person name="Sodergren E."/>
            <person name="Clifton S."/>
            <person name="Fulton L."/>
            <person name="Fulton B."/>
            <person name="Courtney L."/>
            <person name="Fronick C."/>
            <person name="Harrison M."/>
            <person name="Strong C."/>
            <person name="Farmer C."/>
            <person name="Delahaunty K."/>
            <person name="Markovic C."/>
            <person name="Hall O."/>
            <person name="Minx P."/>
            <person name="Tomlinson C."/>
            <person name="Mitreva M."/>
            <person name="Hou S."/>
            <person name="Chen J."/>
            <person name="Wollam A."/>
            <person name="Pepin K.H."/>
            <person name="Johnson M."/>
            <person name="Bhonagiri V."/>
            <person name="Zhang X."/>
            <person name="Suruliraj S."/>
            <person name="Warren W."/>
            <person name="Chinwalla A."/>
            <person name="Mardis E.R."/>
            <person name="Wilson R.K."/>
        </authorList>
    </citation>
    <scope>NUCLEOTIDE SEQUENCE [LARGE SCALE GENOMIC DNA]</scope>
    <source>
        <strain evidence="12 13">YIT 11816</strain>
    </source>
</reference>
<keyword evidence="5 10" id="KW-0963">Cytoplasm</keyword>
<dbReference type="GO" id="GO:0008968">
    <property type="term" value="F:D-sedoheptulose 7-phosphate isomerase activity"/>
    <property type="evidence" value="ECO:0007669"/>
    <property type="project" value="UniProtKB-UniRule"/>
</dbReference>
<dbReference type="Proteomes" id="UP000004956">
    <property type="component" value="Unassembled WGS sequence"/>
</dbReference>
<organism evidence="12 13">
    <name type="scientific">Sutterella parvirubra YIT 11816</name>
    <dbReference type="NCBI Taxonomy" id="762967"/>
    <lineage>
        <taxon>Bacteria</taxon>
        <taxon>Pseudomonadati</taxon>
        <taxon>Pseudomonadota</taxon>
        <taxon>Betaproteobacteria</taxon>
        <taxon>Burkholderiales</taxon>
        <taxon>Sutterellaceae</taxon>
        <taxon>Sutterella</taxon>
    </lineage>
</organism>
<dbReference type="InterPro" id="IPR046348">
    <property type="entry name" value="SIS_dom_sf"/>
</dbReference>
<comment type="similarity">
    <text evidence="4 10">Belongs to the SIS family. GmhA subfamily.</text>
</comment>
<dbReference type="HAMAP" id="MF_00067">
    <property type="entry name" value="GmhA"/>
    <property type="match status" value="1"/>
</dbReference>
<evidence type="ECO:0000256" key="2">
    <source>
        <dbReference type="ARBA" id="ARBA00003172"/>
    </source>
</evidence>